<dbReference type="InterPro" id="IPR057744">
    <property type="entry name" value="OTAase-like"/>
</dbReference>
<dbReference type="Gene3D" id="2.30.40.10">
    <property type="entry name" value="Urease, subunit C, domain 1"/>
    <property type="match status" value="1"/>
</dbReference>
<dbReference type="CDD" id="cd01299">
    <property type="entry name" value="Met_dep_hydrolase_A"/>
    <property type="match status" value="1"/>
</dbReference>
<feature type="signal peptide" evidence="1">
    <location>
        <begin position="1"/>
        <end position="25"/>
    </location>
</feature>
<evidence type="ECO:0000256" key="1">
    <source>
        <dbReference type="SAM" id="SignalP"/>
    </source>
</evidence>
<dbReference type="AlphaFoldDB" id="A0A1M7Z3R7"/>
<feature type="chain" id="PRO_5012929649" evidence="1">
    <location>
        <begin position="26"/>
        <end position="447"/>
    </location>
</feature>
<accession>A0A1M7Z3R7</accession>
<name>A0A1M7Z3R7_9BACT</name>
<keyword evidence="1" id="KW-0732">Signal</keyword>
<evidence type="ECO:0000313" key="4">
    <source>
        <dbReference type="Proteomes" id="UP000184609"/>
    </source>
</evidence>
<feature type="domain" description="Amidohydrolase-related" evidence="2">
    <location>
        <begin position="81"/>
        <end position="441"/>
    </location>
</feature>
<dbReference type="RefSeq" id="WP_073569826.1">
    <property type="nucleotide sequence ID" value="NZ_FRXN01000001.1"/>
</dbReference>
<dbReference type="OrthoDB" id="9797498at2"/>
<dbReference type="InterPro" id="IPR051781">
    <property type="entry name" value="Metallo-dep_Hydrolase"/>
</dbReference>
<dbReference type="PANTHER" id="PTHR43135">
    <property type="entry name" value="ALPHA-D-RIBOSE 1-METHYLPHOSPHONATE 5-TRIPHOSPHATE DIPHOSPHATASE"/>
    <property type="match status" value="1"/>
</dbReference>
<dbReference type="EMBL" id="FRXN01000001">
    <property type="protein sequence ID" value="SHO59494.1"/>
    <property type="molecule type" value="Genomic_DNA"/>
</dbReference>
<dbReference type="Pfam" id="PF01979">
    <property type="entry name" value="Amidohydro_1"/>
    <property type="match status" value="1"/>
</dbReference>
<keyword evidence="4" id="KW-1185">Reference proteome</keyword>
<dbReference type="InterPro" id="IPR032466">
    <property type="entry name" value="Metal_Hydrolase"/>
</dbReference>
<protein>
    <submittedName>
        <fullName evidence="3">Imidazolonepropionase</fullName>
    </submittedName>
</protein>
<sequence>MKKLNINIIVFVSMILLSSVTYVQAQEKQTLIINAKIFDGTNTLLEGKDVLIRGNKIVQIAEGIMITQDENSKIIDASGKTLIPGLTDAHWHTMHAHIASMQIFVNDIGYLTLVGAEAAEAALMRGFTSVRDVGGPVFGIKKMIDEGRIVGPRIYPSGAYITQTSGHGDFRFPTAMTRKDGRELLDGELMGWTKIADGVPQVIRRVRENLMSGATQIKVMAGGGVASLSDPLDVRQYTLDEMKAAVEVAATWNTYVAVHAYSDIAVRGALEAGVQSIEHGQMITEETAKLIKEHNAWLCLQPLLNDEDAIPFPDGSFEQQKFLAMTAGTEKAYELAAKYDLKVAFGSDLQNGAAIAATQGKALAKLKRWYEPWEVLKMATSTNYELFKLCGPRDPYPGKNGVIEEEALADLLLLDGNPLEDINLIADPENNFVMIMKDGKIYKNTLN</sequence>
<reference evidence="4" key="1">
    <citation type="submission" date="2016-12" db="EMBL/GenBank/DDBJ databases">
        <authorList>
            <person name="Varghese N."/>
            <person name="Submissions S."/>
        </authorList>
    </citation>
    <scope>NUCLEOTIDE SEQUENCE [LARGE SCALE GENOMIC DNA]</scope>
    <source>
        <strain evidence="4">DSM 25035</strain>
    </source>
</reference>
<dbReference type="InterPro" id="IPR006680">
    <property type="entry name" value="Amidohydro-rel"/>
</dbReference>
<dbReference type="SUPFAM" id="SSF51338">
    <property type="entry name" value="Composite domain of metallo-dependent hydrolases"/>
    <property type="match status" value="2"/>
</dbReference>
<dbReference type="Gene3D" id="3.20.20.140">
    <property type="entry name" value="Metal-dependent hydrolases"/>
    <property type="match status" value="1"/>
</dbReference>
<organism evidence="3 4">
    <name type="scientific">Algoriphagus zhangzhouensis</name>
    <dbReference type="NCBI Taxonomy" id="1073327"/>
    <lineage>
        <taxon>Bacteria</taxon>
        <taxon>Pseudomonadati</taxon>
        <taxon>Bacteroidota</taxon>
        <taxon>Cytophagia</taxon>
        <taxon>Cytophagales</taxon>
        <taxon>Cyclobacteriaceae</taxon>
        <taxon>Algoriphagus</taxon>
    </lineage>
</organism>
<dbReference type="Proteomes" id="UP000184609">
    <property type="component" value="Unassembled WGS sequence"/>
</dbReference>
<gene>
    <name evidence="3" type="ORF">SAMN04488108_0130</name>
</gene>
<evidence type="ECO:0000259" key="2">
    <source>
        <dbReference type="Pfam" id="PF01979"/>
    </source>
</evidence>
<proteinExistence type="predicted"/>
<dbReference type="SUPFAM" id="SSF51556">
    <property type="entry name" value="Metallo-dependent hydrolases"/>
    <property type="match status" value="1"/>
</dbReference>
<dbReference type="InterPro" id="IPR011059">
    <property type="entry name" value="Metal-dep_hydrolase_composite"/>
</dbReference>
<evidence type="ECO:0000313" key="3">
    <source>
        <dbReference type="EMBL" id="SHO59494.1"/>
    </source>
</evidence>
<dbReference type="GO" id="GO:0016810">
    <property type="term" value="F:hydrolase activity, acting on carbon-nitrogen (but not peptide) bonds"/>
    <property type="evidence" value="ECO:0007669"/>
    <property type="project" value="InterPro"/>
</dbReference>
<dbReference type="STRING" id="1073327.SAMN04488108_0130"/>
<dbReference type="PANTHER" id="PTHR43135:SF3">
    <property type="entry name" value="ALPHA-D-RIBOSE 1-METHYLPHOSPHONATE 5-TRIPHOSPHATE DIPHOSPHATASE"/>
    <property type="match status" value="1"/>
</dbReference>